<evidence type="ECO:0000256" key="6">
    <source>
        <dbReference type="ARBA" id="ARBA00022989"/>
    </source>
</evidence>
<keyword evidence="5 11" id="KW-0479">Metal-binding</keyword>
<gene>
    <name evidence="14" type="ORF">VHEMI02430</name>
</gene>
<keyword evidence="9 12" id="KW-0503">Monooxygenase</keyword>
<evidence type="ECO:0008006" key="16">
    <source>
        <dbReference type="Google" id="ProtNLM"/>
    </source>
</evidence>
<protein>
    <recommendedName>
        <fullName evidence="16">Cytochrome P450 alkane hydroxylase</fullName>
    </recommendedName>
</protein>
<dbReference type="InterPro" id="IPR047146">
    <property type="entry name" value="Cyt_P450_E_CYP52_fungi"/>
</dbReference>
<keyword evidence="6 13" id="KW-1133">Transmembrane helix</keyword>
<comment type="similarity">
    <text evidence="3 12">Belongs to the cytochrome P450 family.</text>
</comment>
<dbReference type="GO" id="GO:0016705">
    <property type="term" value="F:oxidoreductase activity, acting on paired donors, with incorporation or reduction of molecular oxygen"/>
    <property type="evidence" value="ECO:0007669"/>
    <property type="project" value="InterPro"/>
</dbReference>
<evidence type="ECO:0000313" key="14">
    <source>
        <dbReference type="EMBL" id="CEJ82360.1"/>
    </source>
</evidence>
<dbReference type="EMBL" id="CDHN01000001">
    <property type="protein sequence ID" value="CEJ82360.1"/>
    <property type="molecule type" value="Genomic_DNA"/>
</dbReference>
<dbReference type="AlphaFoldDB" id="A0A0A1T860"/>
<dbReference type="PANTHER" id="PTHR24287:SF5">
    <property type="entry name" value="P450, PUTATIVE (EUROFUNG)-RELATED"/>
    <property type="match status" value="1"/>
</dbReference>
<evidence type="ECO:0000256" key="12">
    <source>
        <dbReference type="RuleBase" id="RU000461"/>
    </source>
</evidence>
<proteinExistence type="inferred from homology"/>
<name>A0A0A1T860_9HYPO</name>
<comment type="cofactor">
    <cofactor evidence="1 11">
        <name>heme</name>
        <dbReference type="ChEBI" id="CHEBI:30413"/>
    </cofactor>
</comment>
<evidence type="ECO:0000256" key="5">
    <source>
        <dbReference type="ARBA" id="ARBA00022723"/>
    </source>
</evidence>
<accession>A0A0A1T860</accession>
<keyword evidence="10 13" id="KW-0472">Membrane</keyword>
<dbReference type="InterPro" id="IPR017972">
    <property type="entry name" value="Cyt_P450_CS"/>
</dbReference>
<dbReference type="HOGENOM" id="CLU_001570_27_0_1"/>
<evidence type="ECO:0000256" key="8">
    <source>
        <dbReference type="ARBA" id="ARBA00023004"/>
    </source>
</evidence>
<comment type="subcellular location">
    <subcellularLocation>
        <location evidence="2">Membrane</location>
        <topology evidence="2">Single-pass membrane protein</topology>
    </subcellularLocation>
</comment>
<keyword evidence="8 11" id="KW-0408">Iron</keyword>
<feature type="binding site" description="axial binding residue" evidence="11">
    <location>
        <position position="449"/>
    </location>
    <ligand>
        <name>heme</name>
        <dbReference type="ChEBI" id="CHEBI:30413"/>
    </ligand>
    <ligandPart>
        <name>Fe</name>
        <dbReference type="ChEBI" id="CHEBI:18248"/>
    </ligandPart>
</feature>
<dbReference type="STRING" id="1531966.A0A0A1T860"/>
<keyword evidence="7 12" id="KW-0560">Oxidoreductase</keyword>
<evidence type="ECO:0000256" key="9">
    <source>
        <dbReference type="ARBA" id="ARBA00023033"/>
    </source>
</evidence>
<keyword evidence="15" id="KW-1185">Reference proteome</keyword>
<sequence length="503" mass="57490">MLANIYTVILALPVAFLGYWAVQILSIWIRLRGVPGVRAPVLANNPISSIRWMLKTLHMQNQNRLYEHFTSAFDRATPQCPNTVEFQVGRRRVLMTRDPEQVKTVLTGKFASFGKGKMVHDAASPFLGDSIFTTDGHQWQQSRTLIRPMFVKDRVRDIEIFHSCAEELMTKIVPGQSVDISDLFYRMTLDVTTEFLLGHKVGALENPRSEFSKAFTEVQRMQVVRVILFPFRHLIPLPGYFSGIRTIERFADPYIEATLKLNPSDLEDLSKSDKGFSFLHQIALFSRDPKVIRDQIFAVLIAGRDTTAATLSWAMYEIAAQPTIWQRLREETLDRLGKDGDPTYEDLKGLTFLNHTINETLRLYPAVPYNLRSCLQNATLPGKPGQPDIAVCEGDVIMYSTYAMQRRRDLYPEVSDKFADPAVFSPERWESWTPKPWQFIPFNGGPRICIGQNFAMTEMAFTMVRLLQKYSRVEYRGDWSAQFHKAELVGCPGQGVPIALYED</sequence>
<dbReference type="Proteomes" id="UP000039046">
    <property type="component" value="Unassembled WGS sequence"/>
</dbReference>
<dbReference type="InterPro" id="IPR036396">
    <property type="entry name" value="Cyt_P450_sf"/>
</dbReference>
<evidence type="ECO:0000256" key="2">
    <source>
        <dbReference type="ARBA" id="ARBA00004167"/>
    </source>
</evidence>
<evidence type="ECO:0000256" key="1">
    <source>
        <dbReference type="ARBA" id="ARBA00001971"/>
    </source>
</evidence>
<evidence type="ECO:0000313" key="15">
    <source>
        <dbReference type="Proteomes" id="UP000039046"/>
    </source>
</evidence>
<evidence type="ECO:0000256" key="10">
    <source>
        <dbReference type="ARBA" id="ARBA00023136"/>
    </source>
</evidence>
<dbReference type="Gene3D" id="1.10.630.10">
    <property type="entry name" value="Cytochrome P450"/>
    <property type="match status" value="1"/>
</dbReference>
<dbReference type="CDD" id="cd11063">
    <property type="entry name" value="CYP52"/>
    <property type="match status" value="1"/>
</dbReference>
<dbReference type="PRINTS" id="PR00385">
    <property type="entry name" value="P450"/>
</dbReference>
<keyword evidence="11 12" id="KW-0349">Heme</keyword>
<dbReference type="GO" id="GO:0016020">
    <property type="term" value="C:membrane"/>
    <property type="evidence" value="ECO:0007669"/>
    <property type="project" value="UniProtKB-SubCell"/>
</dbReference>
<evidence type="ECO:0000256" key="4">
    <source>
        <dbReference type="ARBA" id="ARBA00022692"/>
    </source>
</evidence>
<dbReference type="Pfam" id="PF00067">
    <property type="entry name" value="p450"/>
    <property type="match status" value="1"/>
</dbReference>
<dbReference type="PRINTS" id="PR00463">
    <property type="entry name" value="EP450I"/>
</dbReference>
<evidence type="ECO:0000256" key="3">
    <source>
        <dbReference type="ARBA" id="ARBA00010617"/>
    </source>
</evidence>
<evidence type="ECO:0000256" key="11">
    <source>
        <dbReference type="PIRSR" id="PIRSR602401-1"/>
    </source>
</evidence>
<keyword evidence="4 13" id="KW-0812">Transmembrane</keyword>
<dbReference type="GO" id="GO:0004497">
    <property type="term" value="F:monooxygenase activity"/>
    <property type="evidence" value="ECO:0007669"/>
    <property type="project" value="UniProtKB-KW"/>
</dbReference>
<organism evidence="14 15">
    <name type="scientific">[Torrubiella] hemipterigena</name>
    <dbReference type="NCBI Taxonomy" id="1531966"/>
    <lineage>
        <taxon>Eukaryota</taxon>
        <taxon>Fungi</taxon>
        <taxon>Dikarya</taxon>
        <taxon>Ascomycota</taxon>
        <taxon>Pezizomycotina</taxon>
        <taxon>Sordariomycetes</taxon>
        <taxon>Hypocreomycetidae</taxon>
        <taxon>Hypocreales</taxon>
        <taxon>Clavicipitaceae</taxon>
        <taxon>Clavicipitaceae incertae sedis</taxon>
        <taxon>'Torrubiella' clade</taxon>
    </lineage>
</organism>
<dbReference type="GO" id="GO:0020037">
    <property type="term" value="F:heme binding"/>
    <property type="evidence" value="ECO:0007669"/>
    <property type="project" value="InterPro"/>
</dbReference>
<dbReference type="InterPro" id="IPR002401">
    <property type="entry name" value="Cyt_P450_E_grp-I"/>
</dbReference>
<dbReference type="OrthoDB" id="1470350at2759"/>
<dbReference type="GO" id="GO:0005506">
    <property type="term" value="F:iron ion binding"/>
    <property type="evidence" value="ECO:0007669"/>
    <property type="project" value="InterPro"/>
</dbReference>
<dbReference type="PANTHER" id="PTHR24287">
    <property type="entry name" value="P450, PUTATIVE (EUROFUNG)-RELATED"/>
    <property type="match status" value="1"/>
</dbReference>
<dbReference type="SUPFAM" id="SSF48264">
    <property type="entry name" value="Cytochrome P450"/>
    <property type="match status" value="1"/>
</dbReference>
<dbReference type="PROSITE" id="PS00086">
    <property type="entry name" value="CYTOCHROME_P450"/>
    <property type="match status" value="1"/>
</dbReference>
<reference evidence="14 15" key="1">
    <citation type="journal article" date="2015" name="Genome Announc.">
        <title>Draft Genome Sequence and Gene Annotation of the Entomopathogenic Fungus Verticillium hemipterigenum.</title>
        <authorList>
            <person name="Horn F."/>
            <person name="Habel A."/>
            <person name="Scharf D.H."/>
            <person name="Dworschak J."/>
            <person name="Brakhage A.A."/>
            <person name="Guthke R."/>
            <person name="Hertweck C."/>
            <person name="Linde J."/>
        </authorList>
    </citation>
    <scope>NUCLEOTIDE SEQUENCE [LARGE SCALE GENOMIC DNA]</scope>
</reference>
<dbReference type="InterPro" id="IPR001128">
    <property type="entry name" value="Cyt_P450"/>
</dbReference>
<evidence type="ECO:0000256" key="13">
    <source>
        <dbReference type="SAM" id="Phobius"/>
    </source>
</evidence>
<evidence type="ECO:0000256" key="7">
    <source>
        <dbReference type="ARBA" id="ARBA00023002"/>
    </source>
</evidence>
<feature type="transmembrane region" description="Helical" evidence="13">
    <location>
        <begin position="6"/>
        <end position="29"/>
    </location>
</feature>